<dbReference type="InterPro" id="IPR000257">
    <property type="entry name" value="Uroporphyrinogen_deCOase"/>
</dbReference>
<sequence>MNEYSHRQRVIAALDHKTPDRVPRDLSGRVSSMMEGSYKALKKYLNLDQCDYDTVNPDWFTVEEFDERILQFFDIDFRRVFLKGGSEYEKIVREDGTWIDELGFTRQYSGIYGEMIDHPLRRAKDPEDIKKFKFYNAYDPARVQGLRERIEYLYNETDYAIVAAGAVGGICETCSWMRGFDQFSIDLMINKKMAHAMLDKLATYYIELMDAFLSVVGPYVQMVEMADDLGG</sequence>
<comment type="caution">
    <text evidence="2">The sequence shown here is derived from an EMBL/GenBank/DDBJ whole genome shotgun (WGS) entry which is preliminary data.</text>
</comment>
<dbReference type="GO" id="GO:0004853">
    <property type="term" value="F:uroporphyrinogen decarboxylase activity"/>
    <property type="evidence" value="ECO:0007669"/>
    <property type="project" value="InterPro"/>
</dbReference>
<dbReference type="InterPro" id="IPR038071">
    <property type="entry name" value="UROD/MetE-like_sf"/>
</dbReference>
<reference evidence="2" key="1">
    <citation type="journal article" date="2014" name="Front. Microbiol.">
        <title>High frequency of phylogenetically diverse reductive dehalogenase-homologous genes in deep subseafloor sedimentary metagenomes.</title>
        <authorList>
            <person name="Kawai M."/>
            <person name="Futagami T."/>
            <person name="Toyoda A."/>
            <person name="Takaki Y."/>
            <person name="Nishi S."/>
            <person name="Hori S."/>
            <person name="Arai W."/>
            <person name="Tsubouchi T."/>
            <person name="Morono Y."/>
            <person name="Uchiyama I."/>
            <person name="Ito T."/>
            <person name="Fujiyama A."/>
            <person name="Inagaki F."/>
            <person name="Takami H."/>
        </authorList>
    </citation>
    <scope>NUCLEOTIDE SEQUENCE</scope>
    <source>
        <strain evidence="2">Expedition CK06-06</strain>
    </source>
</reference>
<gene>
    <name evidence="2" type="ORF">S06H3_45931</name>
</gene>
<feature type="non-terminal residue" evidence="2">
    <location>
        <position position="231"/>
    </location>
</feature>
<evidence type="ECO:0000259" key="1">
    <source>
        <dbReference type="Pfam" id="PF01208"/>
    </source>
</evidence>
<dbReference type="EMBL" id="BARV01028729">
    <property type="protein sequence ID" value="GAI36883.1"/>
    <property type="molecule type" value="Genomic_DNA"/>
</dbReference>
<name>X1N007_9ZZZZ</name>
<feature type="domain" description="Uroporphyrinogen decarboxylase (URO-D)" evidence="1">
    <location>
        <begin position="116"/>
        <end position="222"/>
    </location>
</feature>
<dbReference type="GO" id="GO:0006779">
    <property type="term" value="P:porphyrin-containing compound biosynthetic process"/>
    <property type="evidence" value="ECO:0007669"/>
    <property type="project" value="InterPro"/>
</dbReference>
<dbReference type="Gene3D" id="3.20.20.210">
    <property type="match status" value="1"/>
</dbReference>
<evidence type="ECO:0000313" key="2">
    <source>
        <dbReference type="EMBL" id="GAI36883.1"/>
    </source>
</evidence>
<dbReference type="AlphaFoldDB" id="X1N007"/>
<dbReference type="SUPFAM" id="SSF51726">
    <property type="entry name" value="UROD/MetE-like"/>
    <property type="match status" value="1"/>
</dbReference>
<protein>
    <recommendedName>
        <fullName evidence="1">Uroporphyrinogen decarboxylase (URO-D) domain-containing protein</fullName>
    </recommendedName>
</protein>
<dbReference type="Pfam" id="PF01208">
    <property type="entry name" value="URO-D"/>
    <property type="match status" value="1"/>
</dbReference>
<accession>X1N007</accession>
<organism evidence="2">
    <name type="scientific">marine sediment metagenome</name>
    <dbReference type="NCBI Taxonomy" id="412755"/>
    <lineage>
        <taxon>unclassified sequences</taxon>
        <taxon>metagenomes</taxon>
        <taxon>ecological metagenomes</taxon>
    </lineage>
</organism>
<proteinExistence type="predicted"/>